<keyword evidence="5 6" id="KW-0472">Membrane</keyword>
<dbReference type="Proteomes" id="UP000015500">
    <property type="component" value="Chromosome"/>
</dbReference>
<evidence type="ECO:0000256" key="6">
    <source>
        <dbReference type="HAMAP-Rule" id="MF_01515"/>
    </source>
</evidence>
<feature type="transmembrane region" description="Helical" evidence="6">
    <location>
        <begin position="6"/>
        <end position="25"/>
    </location>
</feature>
<evidence type="ECO:0000256" key="3">
    <source>
        <dbReference type="ARBA" id="ARBA00022692"/>
    </source>
</evidence>
<name>S6A0M4_GEOG3</name>
<dbReference type="Pfam" id="PF18955">
    <property type="entry name" value="DUF5698"/>
    <property type="match status" value="1"/>
</dbReference>
<dbReference type="KEGG" id="gjf:M493_04670"/>
<dbReference type="CDD" id="cd16381">
    <property type="entry name" value="YitT_C_like_1"/>
    <property type="match status" value="1"/>
</dbReference>
<feature type="domain" description="DUF2179" evidence="7">
    <location>
        <begin position="110"/>
        <end position="162"/>
    </location>
</feature>
<dbReference type="HAMAP" id="MF_01515">
    <property type="entry name" value="UPF0316"/>
    <property type="match status" value="1"/>
</dbReference>
<evidence type="ECO:0000256" key="1">
    <source>
        <dbReference type="ARBA" id="ARBA00004651"/>
    </source>
</evidence>
<evidence type="ECO:0000259" key="7">
    <source>
        <dbReference type="Pfam" id="PF10035"/>
    </source>
</evidence>
<dbReference type="STRING" id="1921421.M493_04670"/>
<feature type="domain" description="DUF5698" evidence="8">
    <location>
        <begin position="20"/>
        <end position="76"/>
    </location>
</feature>
<keyword evidence="10" id="KW-1185">Reference proteome</keyword>
<dbReference type="AlphaFoldDB" id="S6A0M4"/>
<evidence type="ECO:0000256" key="2">
    <source>
        <dbReference type="ARBA" id="ARBA00022475"/>
    </source>
</evidence>
<keyword evidence="2 6" id="KW-1003">Cell membrane</keyword>
<keyword evidence="3 6" id="KW-0812">Transmembrane</keyword>
<dbReference type="PANTHER" id="PTHR40060">
    <property type="entry name" value="UPF0316 PROTEIN YEBE"/>
    <property type="match status" value="1"/>
</dbReference>
<evidence type="ECO:0000313" key="10">
    <source>
        <dbReference type="Proteomes" id="UP000015500"/>
    </source>
</evidence>
<dbReference type="OrthoDB" id="48231at2"/>
<dbReference type="InterPro" id="IPR022930">
    <property type="entry name" value="UPF0316"/>
</dbReference>
<evidence type="ECO:0000313" key="9">
    <source>
        <dbReference type="EMBL" id="AGT31236.1"/>
    </source>
</evidence>
<protein>
    <recommendedName>
        <fullName evidence="6">UPF0316 protein M493_04670</fullName>
    </recommendedName>
</protein>
<feature type="transmembrane region" description="Helical" evidence="6">
    <location>
        <begin position="59"/>
        <end position="79"/>
    </location>
</feature>
<keyword evidence="4 6" id="KW-1133">Transmembrane helix</keyword>
<dbReference type="PANTHER" id="PTHR40060:SF1">
    <property type="entry name" value="UPF0316 PROTEIN YEBE"/>
    <property type="match status" value="1"/>
</dbReference>
<accession>S6A0M4</accession>
<evidence type="ECO:0000256" key="4">
    <source>
        <dbReference type="ARBA" id="ARBA00022989"/>
    </source>
</evidence>
<dbReference type="HOGENOM" id="CLU_106166_1_0_9"/>
<proteinExistence type="inferred from homology"/>
<comment type="subcellular location">
    <subcellularLocation>
        <location evidence="1 6">Cell membrane</location>
        <topology evidence="1 6">Multi-pass membrane protein</topology>
    </subcellularLocation>
</comment>
<dbReference type="InterPro" id="IPR019264">
    <property type="entry name" value="DUF2179"/>
</dbReference>
<evidence type="ECO:0000259" key="8">
    <source>
        <dbReference type="Pfam" id="PF18955"/>
    </source>
</evidence>
<dbReference type="Pfam" id="PF10035">
    <property type="entry name" value="DUF2179"/>
    <property type="match status" value="1"/>
</dbReference>
<dbReference type="NCBIfam" id="NF003194">
    <property type="entry name" value="PRK04164.1-5"/>
    <property type="match status" value="1"/>
</dbReference>
<dbReference type="GO" id="GO:0005886">
    <property type="term" value="C:plasma membrane"/>
    <property type="evidence" value="ECO:0007669"/>
    <property type="project" value="UniProtKB-SubCell"/>
</dbReference>
<comment type="similarity">
    <text evidence="6">Belongs to the UPF0316 family.</text>
</comment>
<gene>
    <name evidence="9" type="ORF">M493_04670</name>
</gene>
<dbReference type="RefSeq" id="WP_020959045.1">
    <property type="nucleotide sequence ID" value="NC_022080.4"/>
</dbReference>
<dbReference type="PATRIC" id="fig|1345697.3.peg.831"/>
<evidence type="ECO:0000256" key="5">
    <source>
        <dbReference type="ARBA" id="ARBA00023136"/>
    </source>
</evidence>
<feature type="transmembrane region" description="Helical" evidence="6">
    <location>
        <begin position="32"/>
        <end position="53"/>
    </location>
</feature>
<dbReference type="InterPro" id="IPR044035">
    <property type="entry name" value="DUF5698"/>
</dbReference>
<organism evidence="9 10">
    <name type="scientific">Geobacillus genomosp. 3</name>
    <dbReference type="NCBI Taxonomy" id="1921421"/>
    <lineage>
        <taxon>Bacteria</taxon>
        <taxon>Bacillati</taxon>
        <taxon>Bacillota</taxon>
        <taxon>Bacilli</taxon>
        <taxon>Bacillales</taxon>
        <taxon>Anoxybacillaceae</taxon>
        <taxon>Geobacillus</taxon>
    </lineage>
</organism>
<sequence>MLKDIVLVLALQLVYVPILTLRTIFMVKNMSLLAALMGFLEALIYVFGLSIVFSGEQSYVVMIVYAAGFGAGLFIGGYIEQKLAIGYTSVTVNLQQKNQELIHLLRESGYGVTVYTGEGRDSQRYRLDILTKRNREEELLELIEQHEPKAFIISYEPRRFKGGFLVASMKKRVKKKKAACHES</sequence>
<reference evidence="9 10" key="1">
    <citation type="journal article" date="2014" name="Genome Announc.">
        <title>Complete Genome Sequence of the Thermophilic Polychlorinated Biphenyl Degrader Geobacillus sp. Strain JF8 (NBRC 109937).</title>
        <authorList>
            <person name="Shintani M."/>
            <person name="Ohtsubo Y."/>
            <person name="Fukuda K."/>
            <person name="Hosoyama A."/>
            <person name="Ohji S."/>
            <person name="Yamazoe A."/>
            <person name="Fujita N."/>
            <person name="Nagata Y."/>
            <person name="Tsuda M."/>
            <person name="Hatta T."/>
            <person name="Kimbara K."/>
        </authorList>
    </citation>
    <scope>NUCLEOTIDE SEQUENCE [LARGE SCALE GENOMIC DNA]</scope>
    <source>
        <strain evidence="9 10">JF8</strain>
    </source>
</reference>
<dbReference type="EMBL" id="CP006254">
    <property type="protein sequence ID" value="AGT31236.1"/>
    <property type="molecule type" value="Genomic_DNA"/>
</dbReference>